<organism evidence="1 2">
    <name type="scientific">Pandoraea communis</name>
    <dbReference type="NCBI Taxonomy" id="2508297"/>
    <lineage>
        <taxon>Bacteria</taxon>
        <taxon>Pseudomonadati</taxon>
        <taxon>Pseudomonadota</taxon>
        <taxon>Betaproteobacteria</taxon>
        <taxon>Burkholderiales</taxon>
        <taxon>Burkholderiaceae</taxon>
        <taxon>Pandoraea</taxon>
    </lineage>
</organism>
<dbReference type="AlphaFoldDB" id="A0A5E4YG91"/>
<name>A0A5E4YG91_9BURK</name>
<gene>
    <name evidence="1" type="ORF">PCO31110_04564</name>
</gene>
<protein>
    <submittedName>
        <fullName evidence="1">Uncharacterized protein</fullName>
    </submittedName>
</protein>
<proteinExistence type="predicted"/>
<evidence type="ECO:0000313" key="1">
    <source>
        <dbReference type="EMBL" id="VVE47761.1"/>
    </source>
</evidence>
<sequence length="48" mass="5552">MTGDSSLKGVVRCRRDYECRIARQALRRGELTLVKRRQENPAIHRAQG</sequence>
<accession>A0A5E4YG91</accession>
<dbReference type="EMBL" id="CABPSJ010000007">
    <property type="protein sequence ID" value="VVE47761.1"/>
    <property type="molecule type" value="Genomic_DNA"/>
</dbReference>
<evidence type="ECO:0000313" key="2">
    <source>
        <dbReference type="Proteomes" id="UP000337189"/>
    </source>
</evidence>
<dbReference type="Proteomes" id="UP000337189">
    <property type="component" value="Unassembled WGS sequence"/>
</dbReference>
<reference evidence="1 2" key="1">
    <citation type="submission" date="2019-08" db="EMBL/GenBank/DDBJ databases">
        <authorList>
            <person name="Peeters C."/>
        </authorList>
    </citation>
    <scope>NUCLEOTIDE SEQUENCE [LARGE SCALE GENOMIC DNA]</scope>
    <source>
        <strain evidence="1 2">LMG 31110</strain>
    </source>
</reference>